<organism evidence="2 3">
    <name type="scientific">Hermanssonia centrifuga</name>
    <dbReference type="NCBI Taxonomy" id="98765"/>
    <lineage>
        <taxon>Eukaryota</taxon>
        <taxon>Fungi</taxon>
        <taxon>Dikarya</taxon>
        <taxon>Basidiomycota</taxon>
        <taxon>Agaricomycotina</taxon>
        <taxon>Agaricomycetes</taxon>
        <taxon>Polyporales</taxon>
        <taxon>Meruliaceae</taxon>
        <taxon>Hermanssonia</taxon>
    </lineage>
</organism>
<dbReference type="Proteomes" id="UP000186601">
    <property type="component" value="Unassembled WGS sequence"/>
</dbReference>
<comment type="caution">
    <text evidence="2">The sequence shown here is derived from an EMBL/GenBank/DDBJ whole genome shotgun (WGS) entry which is preliminary data.</text>
</comment>
<dbReference type="AlphaFoldDB" id="A0A2R6NH04"/>
<sequence length="89" mass="10162">MATMIPGGSNTHKPTTAEEERINMEKAVRKVLSDIANDKNRSNTQGWPEMAKTLRDVDEEKIKDTKEDIDTLLVFVSVHHEFCRCCDLK</sequence>
<accession>A0A2R6NH04</accession>
<proteinExistence type="predicted"/>
<name>A0A2R6NH04_9APHY</name>
<keyword evidence="3" id="KW-1185">Reference proteome</keyword>
<feature type="region of interest" description="Disordered" evidence="1">
    <location>
        <begin position="1"/>
        <end position="21"/>
    </location>
</feature>
<dbReference type="EMBL" id="MLYV02001259">
    <property type="protein sequence ID" value="PSR71601.1"/>
    <property type="molecule type" value="Genomic_DNA"/>
</dbReference>
<evidence type="ECO:0000313" key="2">
    <source>
        <dbReference type="EMBL" id="PSR71601.1"/>
    </source>
</evidence>
<protein>
    <submittedName>
        <fullName evidence="2">Uncharacterized protein</fullName>
    </submittedName>
</protein>
<reference evidence="2 3" key="1">
    <citation type="submission" date="2018-02" db="EMBL/GenBank/DDBJ databases">
        <title>Genome sequence of the basidiomycete white-rot fungus Phlebia centrifuga.</title>
        <authorList>
            <person name="Granchi Z."/>
            <person name="Peng M."/>
            <person name="de Vries R.P."/>
            <person name="Hilden K."/>
            <person name="Makela M.R."/>
            <person name="Grigoriev I."/>
            <person name="Riley R."/>
        </authorList>
    </citation>
    <scope>NUCLEOTIDE SEQUENCE [LARGE SCALE GENOMIC DNA]</scope>
    <source>
        <strain evidence="2 3">FBCC195</strain>
    </source>
</reference>
<evidence type="ECO:0000313" key="3">
    <source>
        <dbReference type="Proteomes" id="UP000186601"/>
    </source>
</evidence>
<gene>
    <name evidence="2" type="ORF">PHLCEN_2v12454</name>
</gene>
<evidence type="ECO:0000256" key="1">
    <source>
        <dbReference type="SAM" id="MobiDB-lite"/>
    </source>
</evidence>